<comment type="caution">
    <text evidence="6">The sequence shown here is derived from an EMBL/GenBank/DDBJ whole genome shotgun (WGS) entry which is preliminary data.</text>
</comment>
<evidence type="ECO:0000256" key="4">
    <source>
        <dbReference type="ARBA" id="ARBA00023128"/>
    </source>
</evidence>
<evidence type="ECO:0000256" key="3">
    <source>
        <dbReference type="ARBA" id="ARBA00022946"/>
    </source>
</evidence>
<sequence>MSRRFPLLNPCRSASILSHVPNPSRSYASIAEKYQEKLKQRAAAYVAFKNGAAKSSNKDSEGLRGGNAIEQLRARYAQRVKSQSSIVSPQAAPSGTTKTPKLEIPKVPAKSPVKSLSSYIDVDKLLLHEAKEIELLWRARFADSEGSICAVIPQGTYTQMYRTARQNPMFVLPLFRPGQGVEMHFLQWMFPNESTSHLMITSLLEYKMKGEYSRPHTIIAHHTELAAEKGLVLMKGDLTDSRSLEPLQATWMITLLQRFYCPSASDSTSARRSKILSDFNKGIDLNVDALIEEAKAVPGAGEV</sequence>
<dbReference type="EMBL" id="CAHR02000016">
    <property type="protein sequence ID" value="CCG80840.1"/>
    <property type="molecule type" value="Genomic_DNA"/>
</dbReference>
<dbReference type="GO" id="GO:0033615">
    <property type="term" value="P:mitochondrial proton-transporting ATP synthase complex assembly"/>
    <property type="evidence" value="ECO:0007669"/>
    <property type="project" value="TreeGrafter"/>
</dbReference>
<dbReference type="OrthoDB" id="16535at2759"/>
<accession>R4XBX1</accession>
<reference evidence="6 7" key="1">
    <citation type="journal article" date="2013" name="MBio">
        <title>Genome sequencing of the plant pathogen Taphrina deformans, the causal agent of peach leaf curl.</title>
        <authorList>
            <person name="Cisse O.H."/>
            <person name="Almeida J.M.G.C.F."/>
            <person name="Fonseca A."/>
            <person name="Kumar A.A."/>
            <person name="Salojaervi J."/>
            <person name="Overmyer K."/>
            <person name="Hauser P.M."/>
            <person name="Pagni M."/>
        </authorList>
    </citation>
    <scope>NUCLEOTIDE SEQUENCE [LARGE SCALE GENOMIC DNA]</scope>
    <source>
        <strain evidence="7">PYCC 5710 / ATCC 11124 / CBS 356.35 / IMI 108563 / JCM 9778 / NBRC 8474</strain>
    </source>
</reference>
<comment type="subcellular location">
    <subcellularLocation>
        <location evidence="1">Mitochondrion</location>
    </subcellularLocation>
</comment>
<feature type="compositionally biased region" description="Polar residues" evidence="5">
    <location>
        <begin position="80"/>
        <end position="99"/>
    </location>
</feature>
<feature type="region of interest" description="Disordered" evidence="5">
    <location>
        <begin position="80"/>
        <end position="103"/>
    </location>
</feature>
<evidence type="ECO:0000256" key="5">
    <source>
        <dbReference type="SAM" id="MobiDB-lite"/>
    </source>
</evidence>
<dbReference type="InterPro" id="IPR010591">
    <property type="entry name" value="ATP11"/>
</dbReference>
<dbReference type="PANTHER" id="PTHR13126">
    <property type="entry name" value="CHAPERONE ATP11"/>
    <property type="match status" value="1"/>
</dbReference>
<dbReference type="AlphaFoldDB" id="R4XBX1"/>
<dbReference type="GO" id="GO:0005739">
    <property type="term" value="C:mitochondrion"/>
    <property type="evidence" value="ECO:0007669"/>
    <property type="project" value="UniProtKB-SubCell"/>
</dbReference>
<keyword evidence="7" id="KW-1185">Reference proteome</keyword>
<organism evidence="6 7">
    <name type="scientific">Taphrina deformans (strain PYCC 5710 / ATCC 11124 / CBS 356.35 / IMI 108563 / JCM 9778 / NBRC 8474)</name>
    <name type="common">Peach leaf curl fungus</name>
    <name type="synonym">Lalaria deformans</name>
    <dbReference type="NCBI Taxonomy" id="1097556"/>
    <lineage>
        <taxon>Eukaryota</taxon>
        <taxon>Fungi</taxon>
        <taxon>Dikarya</taxon>
        <taxon>Ascomycota</taxon>
        <taxon>Taphrinomycotina</taxon>
        <taxon>Taphrinomycetes</taxon>
        <taxon>Taphrinales</taxon>
        <taxon>Taphrinaceae</taxon>
        <taxon>Taphrina</taxon>
    </lineage>
</organism>
<dbReference type="STRING" id="1097556.R4XBX1"/>
<dbReference type="VEuPathDB" id="FungiDB:TAPDE_000482"/>
<gene>
    <name evidence="6" type="ORF">TAPDE_000482</name>
</gene>
<dbReference type="Proteomes" id="UP000013776">
    <property type="component" value="Unassembled WGS sequence"/>
</dbReference>
<evidence type="ECO:0008006" key="8">
    <source>
        <dbReference type="Google" id="ProtNLM"/>
    </source>
</evidence>
<dbReference type="eggNOG" id="KOG3281">
    <property type="taxonomic scope" value="Eukaryota"/>
</dbReference>
<evidence type="ECO:0000313" key="7">
    <source>
        <dbReference type="Proteomes" id="UP000013776"/>
    </source>
</evidence>
<dbReference type="PANTHER" id="PTHR13126:SF0">
    <property type="entry name" value="ATP SYNTHASE MITOCHONDRIAL F1 COMPLEX ASSEMBLY FACTOR 1"/>
    <property type="match status" value="1"/>
</dbReference>
<proteinExistence type="inferred from homology"/>
<name>R4XBX1_TAPDE</name>
<evidence type="ECO:0000256" key="2">
    <source>
        <dbReference type="ARBA" id="ARBA00009116"/>
    </source>
</evidence>
<keyword evidence="4" id="KW-0496">Mitochondrion</keyword>
<comment type="similarity">
    <text evidence="2">Belongs to the ATP11 family.</text>
</comment>
<keyword evidence="3" id="KW-0809">Transit peptide</keyword>
<evidence type="ECO:0000313" key="6">
    <source>
        <dbReference type="EMBL" id="CCG80840.1"/>
    </source>
</evidence>
<dbReference type="Pfam" id="PF06644">
    <property type="entry name" value="ATP11"/>
    <property type="match status" value="1"/>
</dbReference>
<protein>
    <recommendedName>
        <fullName evidence="8">F1F0 ATP synthase assembly protein Atp11</fullName>
    </recommendedName>
</protein>
<evidence type="ECO:0000256" key="1">
    <source>
        <dbReference type="ARBA" id="ARBA00004173"/>
    </source>
</evidence>